<gene>
    <name evidence="1" type="ORF">C7443_106159</name>
</gene>
<dbReference type="RefSeq" id="WP_110018821.1">
    <property type="nucleotide sequence ID" value="NZ_QGTJ01000006.1"/>
</dbReference>
<dbReference type="EMBL" id="QGTJ01000006">
    <property type="protein sequence ID" value="PWV61145.1"/>
    <property type="molecule type" value="Genomic_DNA"/>
</dbReference>
<evidence type="ECO:0000313" key="1">
    <source>
        <dbReference type="EMBL" id="PWV61145.1"/>
    </source>
</evidence>
<keyword evidence="2" id="KW-1185">Reference proteome</keyword>
<evidence type="ECO:0000313" key="2">
    <source>
        <dbReference type="Proteomes" id="UP000246569"/>
    </source>
</evidence>
<accession>A0A317MU32</accession>
<organism evidence="1 2">
    <name type="scientific">Plasticicumulans acidivorans</name>
    <dbReference type="NCBI Taxonomy" id="886464"/>
    <lineage>
        <taxon>Bacteria</taxon>
        <taxon>Pseudomonadati</taxon>
        <taxon>Pseudomonadota</taxon>
        <taxon>Gammaproteobacteria</taxon>
        <taxon>Candidatus Competibacteraceae</taxon>
        <taxon>Plasticicumulans</taxon>
    </lineage>
</organism>
<dbReference type="Proteomes" id="UP000246569">
    <property type="component" value="Unassembled WGS sequence"/>
</dbReference>
<dbReference type="AlphaFoldDB" id="A0A317MU32"/>
<protein>
    <submittedName>
        <fullName evidence="1">Uncharacterized protein</fullName>
    </submittedName>
</protein>
<proteinExistence type="predicted"/>
<reference evidence="1 2" key="1">
    <citation type="submission" date="2018-05" db="EMBL/GenBank/DDBJ databases">
        <title>Genomic Encyclopedia of Type Strains, Phase IV (KMG-IV): sequencing the most valuable type-strain genomes for metagenomic binning, comparative biology and taxonomic classification.</title>
        <authorList>
            <person name="Goeker M."/>
        </authorList>
    </citation>
    <scope>NUCLEOTIDE SEQUENCE [LARGE SCALE GENOMIC DNA]</scope>
    <source>
        <strain evidence="1 2">DSM 23606</strain>
    </source>
</reference>
<dbReference type="OrthoDB" id="7067596at2"/>
<comment type="caution">
    <text evidence="1">The sequence shown here is derived from an EMBL/GenBank/DDBJ whole genome shotgun (WGS) entry which is preliminary data.</text>
</comment>
<sequence length="120" mass="13495">MLESAALLSLVERTGTDILTIVEGLSEEEFFRSRLTRQEVRRQVCLLASTLAGAPPLLRERLPELAWNDWARTALILGDGADAAQERLALWQALNVLVVETLSWLRVHRESQPELFAFAP</sequence>
<name>A0A317MU32_9GAMM</name>